<dbReference type="GO" id="GO:0005524">
    <property type="term" value="F:ATP binding"/>
    <property type="evidence" value="ECO:0007669"/>
    <property type="project" value="UniProtKB-KW"/>
</dbReference>
<feature type="non-terminal residue" evidence="4">
    <location>
        <position position="1"/>
    </location>
</feature>
<dbReference type="EMBL" id="BARW01031270">
    <property type="protein sequence ID" value="GAJ14657.1"/>
    <property type="molecule type" value="Genomic_DNA"/>
</dbReference>
<dbReference type="AlphaFoldDB" id="X1VBY4"/>
<feature type="domain" description="YchF C-terminal" evidence="3">
    <location>
        <begin position="1"/>
        <end position="82"/>
    </location>
</feature>
<keyword evidence="1" id="KW-0547">Nucleotide-binding</keyword>
<reference evidence="4" key="1">
    <citation type="journal article" date="2014" name="Front. Microbiol.">
        <title>High frequency of phylogenetically diverse reductive dehalogenase-homologous genes in deep subseafloor sedimentary metagenomes.</title>
        <authorList>
            <person name="Kawai M."/>
            <person name="Futagami T."/>
            <person name="Toyoda A."/>
            <person name="Takaki Y."/>
            <person name="Nishi S."/>
            <person name="Hori S."/>
            <person name="Arai W."/>
            <person name="Tsubouchi T."/>
            <person name="Morono Y."/>
            <person name="Uchiyama I."/>
            <person name="Ito T."/>
            <person name="Fujiyama A."/>
            <person name="Inagaki F."/>
            <person name="Takami H."/>
        </authorList>
    </citation>
    <scope>NUCLEOTIDE SEQUENCE</scope>
    <source>
        <strain evidence="4">Expedition CK06-06</strain>
    </source>
</reference>
<keyword evidence="2" id="KW-0067">ATP-binding</keyword>
<dbReference type="GO" id="GO:0016887">
    <property type="term" value="F:ATP hydrolysis activity"/>
    <property type="evidence" value="ECO:0007669"/>
    <property type="project" value="TreeGrafter"/>
</dbReference>
<dbReference type="Gene3D" id="3.10.20.30">
    <property type="match status" value="1"/>
</dbReference>
<dbReference type="SUPFAM" id="SSF81271">
    <property type="entry name" value="TGS-like"/>
    <property type="match status" value="1"/>
</dbReference>
<organism evidence="4">
    <name type="scientific">marine sediment metagenome</name>
    <dbReference type="NCBI Taxonomy" id="412755"/>
    <lineage>
        <taxon>unclassified sequences</taxon>
        <taxon>metagenomes</taxon>
        <taxon>ecological metagenomes</taxon>
    </lineage>
</organism>
<dbReference type="GO" id="GO:0005737">
    <property type="term" value="C:cytoplasm"/>
    <property type="evidence" value="ECO:0007669"/>
    <property type="project" value="TreeGrafter"/>
</dbReference>
<evidence type="ECO:0000259" key="3">
    <source>
        <dbReference type="Pfam" id="PF06071"/>
    </source>
</evidence>
<dbReference type="PANTHER" id="PTHR23305:SF18">
    <property type="entry name" value="OBG-TYPE G DOMAIN-CONTAINING PROTEIN"/>
    <property type="match status" value="1"/>
</dbReference>
<accession>X1VBY4</accession>
<evidence type="ECO:0000256" key="2">
    <source>
        <dbReference type="ARBA" id="ARBA00022840"/>
    </source>
</evidence>
<comment type="caution">
    <text evidence="4">The sequence shown here is derived from an EMBL/GenBank/DDBJ whole genome shotgun (WGS) entry which is preliminary data.</text>
</comment>
<dbReference type="InterPro" id="IPR012676">
    <property type="entry name" value="TGS-like"/>
</dbReference>
<gene>
    <name evidence="4" type="ORF">S12H4_49779</name>
</gene>
<sequence length="83" mass="9301">SFFTVGSDEVRAWNIHEGNTALEAAGAIHSDLARGFIRAECFTYDDLMAYGSEKAVREKGLFRLEGKNYLVRDGNILSIRFNV</sequence>
<dbReference type="PANTHER" id="PTHR23305">
    <property type="entry name" value="OBG GTPASE FAMILY"/>
    <property type="match status" value="1"/>
</dbReference>
<dbReference type="InterPro" id="IPR013029">
    <property type="entry name" value="YchF_C"/>
</dbReference>
<evidence type="ECO:0000313" key="4">
    <source>
        <dbReference type="EMBL" id="GAJ14657.1"/>
    </source>
</evidence>
<protein>
    <recommendedName>
        <fullName evidence="3">YchF C-terminal domain-containing protein</fullName>
    </recommendedName>
</protein>
<dbReference type="InterPro" id="IPR012675">
    <property type="entry name" value="Beta-grasp_dom_sf"/>
</dbReference>
<dbReference type="FunFam" id="3.10.20.30:FF:000001">
    <property type="entry name" value="Ribosome-binding ATPase YchF"/>
    <property type="match status" value="1"/>
</dbReference>
<dbReference type="Pfam" id="PF06071">
    <property type="entry name" value="YchF-GTPase_C"/>
    <property type="match status" value="1"/>
</dbReference>
<name>X1VBY4_9ZZZZ</name>
<evidence type="ECO:0000256" key="1">
    <source>
        <dbReference type="ARBA" id="ARBA00022741"/>
    </source>
</evidence>
<proteinExistence type="predicted"/>